<proteinExistence type="predicted"/>
<dbReference type="RefSeq" id="WP_089735150.1">
    <property type="nucleotide sequence ID" value="NZ_FNIA01000019.1"/>
</dbReference>
<keyword evidence="2" id="KW-1185">Reference proteome</keyword>
<name>A0A1G9ZCD2_9EURY</name>
<evidence type="ECO:0000313" key="1">
    <source>
        <dbReference type="EMBL" id="SDN18143.1"/>
    </source>
</evidence>
<evidence type="ECO:0000313" key="2">
    <source>
        <dbReference type="Proteomes" id="UP000199370"/>
    </source>
</evidence>
<dbReference type="OrthoDB" id="256940at2157"/>
<dbReference type="Proteomes" id="UP000199370">
    <property type="component" value="Unassembled WGS sequence"/>
</dbReference>
<organism evidence="1 2">
    <name type="scientific">Haloarchaeobius iranensis</name>
    <dbReference type="NCBI Taxonomy" id="996166"/>
    <lineage>
        <taxon>Archaea</taxon>
        <taxon>Methanobacteriati</taxon>
        <taxon>Methanobacteriota</taxon>
        <taxon>Stenosarchaea group</taxon>
        <taxon>Halobacteria</taxon>
        <taxon>Halobacteriales</taxon>
        <taxon>Halorubellaceae</taxon>
        <taxon>Haloarchaeobius</taxon>
    </lineage>
</organism>
<sequence>MDGEPTPLPQFAEEALAVLRESVDDSAGLSEQAALRTLESEGFTTADADAALEILELRGYIYRVDSEVHITD</sequence>
<gene>
    <name evidence="1" type="ORF">SAMN05192554_11911</name>
</gene>
<dbReference type="AlphaFoldDB" id="A0A1G9ZCD2"/>
<dbReference type="EMBL" id="FNIA01000019">
    <property type="protein sequence ID" value="SDN18143.1"/>
    <property type="molecule type" value="Genomic_DNA"/>
</dbReference>
<reference evidence="1 2" key="1">
    <citation type="submission" date="2016-10" db="EMBL/GenBank/DDBJ databases">
        <authorList>
            <person name="de Groot N.N."/>
        </authorList>
    </citation>
    <scope>NUCLEOTIDE SEQUENCE [LARGE SCALE GENOMIC DNA]</scope>
    <source>
        <strain evidence="2">EB21,IBRC-M 10013,KCTC 4048</strain>
    </source>
</reference>
<protein>
    <submittedName>
        <fullName evidence="1">Uncharacterized protein</fullName>
    </submittedName>
</protein>
<accession>A0A1G9ZCD2</accession>